<proteinExistence type="predicted"/>
<evidence type="ECO:0000313" key="3">
    <source>
        <dbReference type="EMBL" id="SFB17933.1"/>
    </source>
</evidence>
<organism evidence="3 4">
    <name type="scientific">Cellulomonas marina</name>
    <dbReference type="NCBI Taxonomy" id="988821"/>
    <lineage>
        <taxon>Bacteria</taxon>
        <taxon>Bacillati</taxon>
        <taxon>Actinomycetota</taxon>
        <taxon>Actinomycetes</taxon>
        <taxon>Micrococcales</taxon>
        <taxon>Cellulomonadaceae</taxon>
        <taxon>Cellulomonas</taxon>
    </lineage>
</organism>
<dbReference type="GO" id="GO:0016787">
    <property type="term" value="F:hydrolase activity"/>
    <property type="evidence" value="ECO:0007669"/>
    <property type="project" value="InterPro"/>
</dbReference>
<evidence type="ECO:0000313" key="4">
    <source>
        <dbReference type="Proteomes" id="UP000199012"/>
    </source>
</evidence>
<keyword evidence="4" id="KW-1185">Reference proteome</keyword>
<accession>A0A1I0Z0W4</accession>
<dbReference type="PANTHER" id="PTHR43037">
    <property type="entry name" value="UNNAMED PRODUCT-RELATED"/>
    <property type="match status" value="1"/>
</dbReference>
<evidence type="ECO:0000256" key="1">
    <source>
        <dbReference type="ARBA" id="ARBA00022729"/>
    </source>
</evidence>
<dbReference type="InterPro" id="IPR003140">
    <property type="entry name" value="PLipase/COase/thioEstase"/>
</dbReference>
<dbReference type="EMBL" id="FOKA01000009">
    <property type="protein sequence ID" value="SFB17933.1"/>
    <property type="molecule type" value="Genomic_DNA"/>
</dbReference>
<protein>
    <submittedName>
        <fullName evidence="3">Polyhydroxybutyrate depolymerase</fullName>
    </submittedName>
</protein>
<dbReference type="Gene3D" id="3.40.50.1820">
    <property type="entry name" value="alpha/beta hydrolase"/>
    <property type="match status" value="1"/>
</dbReference>
<dbReference type="InterPro" id="IPR050955">
    <property type="entry name" value="Plant_Biomass_Hydrol_Est"/>
</dbReference>
<dbReference type="PANTHER" id="PTHR43037:SF1">
    <property type="entry name" value="BLL1128 PROTEIN"/>
    <property type="match status" value="1"/>
</dbReference>
<dbReference type="RefSeq" id="WP_175499496.1">
    <property type="nucleotide sequence ID" value="NZ_BONM01000004.1"/>
</dbReference>
<dbReference type="AlphaFoldDB" id="A0A1I0Z0W4"/>
<dbReference type="Proteomes" id="UP000199012">
    <property type="component" value="Unassembled WGS sequence"/>
</dbReference>
<name>A0A1I0Z0W4_9CELL</name>
<dbReference type="InterPro" id="IPR029058">
    <property type="entry name" value="AB_hydrolase_fold"/>
</dbReference>
<dbReference type="SUPFAM" id="SSF53474">
    <property type="entry name" value="alpha/beta-Hydrolases"/>
    <property type="match status" value="1"/>
</dbReference>
<sequence length="310" mass="32888">MTHARRTSDAADRVGIRVGSLNRTLVVVGSREGPPGRDLVLALHGSGQSGSGLRRVTGAALEVLATRDGAVLAYLDGYRGNWNDARRHNRFPARRRDVDDVAFVRAVVDLLTFTHHIDPRRVHAVGYSNGGLMALRLLHEGESPLAGAAVVAMTMPVPQDFLLPAGPATRPVPVLLLHGTADRVVPYGGGRVPWWVRVVFQVDGTALSAPATAAYLARRNGILATPVLTPPDLLAAPKQGRWAATRGTHVEHLTYAQDGLPPVVLVTVHRGGHTIPGPRRAPARLGRTAAVPTADLVARLLGVGAPSCRT</sequence>
<keyword evidence="1" id="KW-0732">Signal</keyword>
<dbReference type="STRING" id="988821.SAMN05421867_10926"/>
<evidence type="ECO:0000259" key="2">
    <source>
        <dbReference type="Pfam" id="PF02230"/>
    </source>
</evidence>
<gene>
    <name evidence="3" type="ORF">SAMN05421867_10926</name>
</gene>
<feature type="domain" description="Phospholipase/carboxylesterase/thioesterase" evidence="2">
    <location>
        <begin position="113"/>
        <end position="188"/>
    </location>
</feature>
<dbReference type="Pfam" id="PF02230">
    <property type="entry name" value="Abhydrolase_2"/>
    <property type="match status" value="1"/>
</dbReference>
<reference evidence="4" key="1">
    <citation type="submission" date="2016-10" db="EMBL/GenBank/DDBJ databases">
        <authorList>
            <person name="Varghese N."/>
            <person name="Submissions S."/>
        </authorList>
    </citation>
    <scope>NUCLEOTIDE SEQUENCE [LARGE SCALE GENOMIC DNA]</scope>
    <source>
        <strain evidence="4">CGMCC 4.6945</strain>
    </source>
</reference>